<keyword evidence="1" id="KW-0805">Transcription regulation</keyword>
<evidence type="ECO:0000256" key="3">
    <source>
        <dbReference type="ARBA" id="ARBA00023163"/>
    </source>
</evidence>
<dbReference type="GO" id="GO:0043565">
    <property type="term" value="F:sequence-specific DNA binding"/>
    <property type="evidence" value="ECO:0007669"/>
    <property type="project" value="InterPro"/>
</dbReference>
<keyword evidence="3" id="KW-0804">Transcription</keyword>
<evidence type="ECO:0000256" key="1">
    <source>
        <dbReference type="ARBA" id="ARBA00023015"/>
    </source>
</evidence>
<keyword evidence="6" id="KW-1185">Reference proteome</keyword>
<dbReference type="eggNOG" id="COG2207">
    <property type="taxonomic scope" value="Bacteria"/>
</dbReference>
<dbReference type="PRINTS" id="PR00032">
    <property type="entry name" value="HTHARAC"/>
</dbReference>
<keyword evidence="2" id="KW-0238">DNA-binding</keyword>
<name>D5EQU8_CORAD</name>
<dbReference type="InterPro" id="IPR020449">
    <property type="entry name" value="Tscrpt_reg_AraC-type_HTH"/>
</dbReference>
<evidence type="ECO:0000259" key="4">
    <source>
        <dbReference type="PROSITE" id="PS01124"/>
    </source>
</evidence>
<sequence length="337" mass="38424">MPDLIYQETRERYHVDACLPQLSALEQGKIDLHALTHGDYPGTALAQDFIPEISTMGYMDAVGQQDWGMEDHRNEGIEICLQESGNNTLSVDGKNYPMPAHTLSITRPWQLHRVGDPHLGPGRLHWIVIDVGVRRPNQDWQWPKWCILTQSDLAELTQLLRGSEHPVWKASSELIRIFQNLAEYGQIEKPEARASRMMIGINQLLIALLELLRSQRIETATSYSPVVRTVELFLNELQRNTDMLGNDWTLESMASHCGLGRSAFTKYCYQLQNISPINFLNRCRLNHAAERLRHESQASVTDIAFSLGFSSSQYFSRQFKQQFGKTPSQIRAESVST</sequence>
<dbReference type="KEGG" id="caa:Caka_0919"/>
<dbReference type="Gene3D" id="1.10.10.60">
    <property type="entry name" value="Homeodomain-like"/>
    <property type="match status" value="2"/>
</dbReference>
<dbReference type="InterPro" id="IPR018060">
    <property type="entry name" value="HTH_AraC"/>
</dbReference>
<dbReference type="SMART" id="SM00342">
    <property type="entry name" value="HTH_ARAC"/>
    <property type="match status" value="1"/>
</dbReference>
<evidence type="ECO:0000313" key="6">
    <source>
        <dbReference type="Proteomes" id="UP000000925"/>
    </source>
</evidence>
<dbReference type="InterPro" id="IPR009057">
    <property type="entry name" value="Homeodomain-like_sf"/>
</dbReference>
<dbReference type="EMBL" id="CP001998">
    <property type="protein sequence ID" value="ADE53941.1"/>
    <property type="molecule type" value="Genomic_DNA"/>
</dbReference>
<dbReference type="PANTHER" id="PTHR43280:SF2">
    <property type="entry name" value="HTH-TYPE TRANSCRIPTIONAL REGULATOR EXSA"/>
    <property type="match status" value="1"/>
</dbReference>
<feature type="domain" description="HTH araC/xylS-type" evidence="4">
    <location>
        <begin position="227"/>
        <end position="333"/>
    </location>
</feature>
<dbReference type="InterPro" id="IPR003313">
    <property type="entry name" value="AraC-bd"/>
</dbReference>
<dbReference type="PROSITE" id="PS00041">
    <property type="entry name" value="HTH_ARAC_FAMILY_1"/>
    <property type="match status" value="1"/>
</dbReference>
<evidence type="ECO:0000313" key="5">
    <source>
        <dbReference type="EMBL" id="ADE53941.1"/>
    </source>
</evidence>
<dbReference type="Pfam" id="PF02311">
    <property type="entry name" value="AraC_binding"/>
    <property type="match status" value="1"/>
</dbReference>
<dbReference type="Pfam" id="PF12833">
    <property type="entry name" value="HTH_18"/>
    <property type="match status" value="1"/>
</dbReference>
<dbReference type="PROSITE" id="PS01124">
    <property type="entry name" value="HTH_ARAC_FAMILY_2"/>
    <property type="match status" value="1"/>
</dbReference>
<dbReference type="InterPro" id="IPR018062">
    <property type="entry name" value="HTH_AraC-typ_CS"/>
</dbReference>
<evidence type="ECO:0000256" key="2">
    <source>
        <dbReference type="ARBA" id="ARBA00023125"/>
    </source>
</evidence>
<organism evidence="5 6">
    <name type="scientific">Coraliomargarita akajimensis (strain DSM 45221 / IAM 15411 / JCM 23193 / KCTC 12865 / 04OKA010-24)</name>
    <dbReference type="NCBI Taxonomy" id="583355"/>
    <lineage>
        <taxon>Bacteria</taxon>
        <taxon>Pseudomonadati</taxon>
        <taxon>Verrucomicrobiota</taxon>
        <taxon>Opitutia</taxon>
        <taxon>Puniceicoccales</taxon>
        <taxon>Coraliomargaritaceae</taxon>
        <taxon>Coraliomargarita</taxon>
    </lineage>
</organism>
<dbReference type="SUPFAM" id="SSF46689">
    <property type="entry name" value="Homeodomain-like"/>
    <property type="match status" value="1"/>
</dbReference>
<dbReference type="AlphaFoldDB" id="D5EQU8"/>
<proteinExistence type="predicted"/>
<dbReference type="OrthoDB" id="9778008at2"/>
<dbReference type="STRING" id="583355.Caka_0919"/>
<accession>D5EQU8</accession>
<dbReference type="Proteomes" id="UP000000925">
    <property type="component" value="Chromosome"/>
</dbReference>
<dbReference type="PANTHER" id="PTHR43280">
    <property type="entry name" value="ARAC-FAMILY TRANSCRIPTIONAL REGULATOR"/>
    <property type="match status" value="1"/>
</dbReference>
<protein>
    <submittedName>
        <fullName evidence="5">Transcriptional regulator, AraC family</fullName>
    </submittedName>
</protein>
<reference evidence="5 6" key="1">
    <citation type="journal article" date="2010" name="Stand. Genomic Sci.">
        <title>Complete genome sequence of Coraliomargarita akajimensis type strain (04OKA010-24).</title>
        <authorList>
            <person name="Mavromatis K."/>
            <person name="Abt B."/>
            <person name="Brambilla E."/>
            <person name="Lapidus A."/>
            <person name="Copeland A."/>
            <person name="Deshpande S."/>
            <person name="Nolan M."/>
            <person name="Lucas S."/>
            <person name="Tice H."/>
            <person name="Cheng J.F."/>
            <person name="Han C."/>
            <person name="Detter J.C."/>
            <person name="Woyke T."/>
            <person name="Goodwin L."/>
            <person name="Pitluck S."/>
            <person name="Held B."/>
            <person name="Brettin T."/>
            <person name="Tapia R."/>
            <person name="Ivanova N."/>
            <person name="Mikhailova N."/>
            <person name="Pati A."/>
            <person name="Liolios K."/>
            <person name="Chen A."/>
            <person name="Palaniappan K."/>
            <person name="Land M."/>
            <person name="Hauser L."/>
            <person name="Chang Y.J."/>
            <person name="Jeffries C.D."/>
            <person name="Rohde M."/>
            <person name="Goker M."/>
            <person name="Bristow J."/>
            <person name="Eisen J.A."/>
            <person name="Markowitz V."/>
            <person name="Hugenholtz P."/>
            <person name="Klenk H.P."/>
            <person name="Kyrpides N.C."/>
        </authorList>
    </citation>
    <scope>NUCLEOTIDE SEQUENCE [LARGE SCALE GENOMIC DNA]</scope>
    <source>
        <strain evidence="6">DSM 45221 / IAM 15411 / JCM 23193 / KCTC 12865</strain>
    </source>
</reference>
<dbReference type="HOGENOM" id="CLU_818487_0_0_0"/>
<gene>
    <name evidence="5" type="ordered locus">Caka_0919</name>
</gene>
<dbReference type="RefSeq" id="WP_013042665.1">
    <property type="nucleotide sequence ID" value="NC_014008.1"/>
</dbReference>
<dbReference type="GO" id="GO:0003700">
    <property type="term" value="F:DNA-binding transcription factor activity"/>
    <property type="evidence" value="ECO:0007669"/>
    <property type="project" value="InterPro"/>
</dbReference>